<proteinExistence type="predicted"/>
<dbReference type="AlphaFoldDB" id="A0AA39NRX6"/>
<organism evidence="1 2">
    <name type="scientific">Armillaria novae-zelandiae</name>
    <dbReference type="NCBI Taxonomy" id="153914"/>
    <lineage>
        <taxon>Eukaryota</taxon>
        <taxon>Fungi</taxon>
        <taxon>Dikarya</taxon>
        <taxon>Basidiomycota</taxon>
        <taxon>Agaricomycotina</taxon>
        <taxon>Agaricomycetes</taxon>
        <taxon>Agaricomycetidae</taxon>
        <taxon>Agaricales</taxon>
        <taxon>Marasmiineae</taxon>
        <taxon>Physalacriaceae</taxon>
        <taxon>Armillaria</taxon>
    </lineage>
</organism>
<protein>
    <submittedName>
        <fullName evidence="1">Uncharacterized protein</fullName>
    </submittedName>
</protein>
<reference evidence="1" key="1">
    <citation type="submission" date="2023-06" db="EMBL/GenBank/DDBJ databases">
        <authorList>
            <consortium name="Lawrence Berkeley National Laboratory"/>
            <person name="Ahrendt S."/>
            <person name="Sahu N."/>
            <person name="Indic B."/>
            <person name="Wong-Bajracharya J."/>
            <person name="Merenyi Z."/>
            <person name="Ke H.-M."/>
            <person name="Monk M."/>
            <person name="Kocsube S."/>
            <person name="Drula E."/>
            <person name="Lipzen A."/>
            <person name="Balint B."/>
            <person name="Henrissat B."/>
            <person name="Andreopoulos B."/>
            <person name="Martin F.M."/>
            <person name="Harder C.B."/>
            <person name="Rigling D."/>
            <person name="Ford K.L."/>
            <person name="Foster G.D."/>
            <person name="Pangilinan J."/>
            <person name="Papanicolaou A."/>
            <person name="Barry K."/>
            <person name="LaButti K."/>
            <person name="Viragh M."/>
            <person name="Koriabine M."/>
            <person name="Yan M."/>
            <person name="Riley R."/>
            <person name="Champramary S."/>
            <person name="Plett K.L."/>
            <person name="Tsai I.J."/>
            <person name="Slot J."/>
            <person name="Sipos G."/>
            <person name="Plett J."/>
            <person name="Nagy L.G."/>
            <person name="Grigoriev I.V."/>
        </authorList>
    </citation>
    <scope>NUCLEOTIDE SEQUENCE</scope>
    <source>
        <strain evidence="1">ICMP 16352</strain>
    </source>
</reference>
<dbReference type="EMBL" id="JAUEPR010000059">
    <property type="protein sequence ID" value="KAK0470737.1"/>
    <property type="molecule type" value="Genomic_DNA"/>
</dbReference>
<evidence type="ECO:0000313" key="2">
    <source>
        <dbReference type="Proteomes" id="UP001175227"/>
    </source>
</evidence>
<keyword evidence="2" id="KW-1185">Reference proteome</keyword>
<comment type="caution">
    <text evidence="1">The sequence shown here is derived from an EMBL/GenBank/DDBJ whole genome shotgun (WGS) entry which is preliminary data.</text>
</comment>
<sequence length="164" mass="18817">MPSGDMLTSTSICIRSHATTSRQPTRPMSLPLSRKILSGIVKLLSMFIKWCQIVFSALCTSFYAMWFHVIDSDRQCSYISRDVSEATTREEEFSKICAPEIIETELAQRYGMGDCVDPVAVFQEAKRIAFVNGDPDSISDICNLDKLLHLRMKRNYWHAYYRSQ</sequence>
<gene>
    <name evidence="1" type="ORF">IW261DRAFT_1515189</name>
</gene>
<name>A0AA39NRX6_9AGAR</name>
<evidence type="ECO:0000313" key="1">
    <source>
        <dbReference type="EMBL" id="KAK0470737.1"/>
    </source>
</evidence>
<dbReference type="Proteomes" id="UP001175227">
    <property type="component" value="Unassembled WGS sequence"/>
</dbReference>
<accession>A0AA39NRX6</accession>